<dbReference type="Proteomes" id="UP001150581">
    <property type="component" value="Unassembled WGS sequence"/>
</dbReference>
<feature type="non-terminal residue" evidence="1">
    <location>
        <position position="363"/>
    </location>
</feature>
<proteinExistence type="predicted"/>
<dbReference type="EMBL" id="JANBPG010003657">
    <property type="protein sequence ID" value="KAJ1879799.1"/>
    <property type="molecule type" value="Genomic_DNA"/>
</dbReference>
<evidence type="ECO:0000313" key="2">
    <source>
        <dbReference type="Proteomes" id="UP001150581"/>
    </source>
</evidence>
<accession>A0ACC1HXU0</accession>
<sequence>MPAALTAHAHTLPPPRAHHKAHPDDPLNARLKALHQRASRALILGQGAAAWAHCCDAVQHCSIAQLAGAYGEQQARQLCCRMWILYICVLSSLAEPAAQDGGLQPKHSTALPAFPASVRIVWARIVWAFGGRPGCVDSEVLVPAVLLCLKLRDAPAAREFVEAWLATLPPDAQALLLAPGSERAMPLASYMRVCELYTLHVLPQLGDFAAAHAFLAASAIVPAAAKDEYARRLDSLRAPPRRRQKTRPPKPAKTARPPDAAGRKKTDPSSDAVGRTCVSAAPIRAAPARRAALMPTKPAATRAPLARRPPPQSAAAAAWRIVRRLMSRWGLTVLTLAVVAAVLRLVAQRFRLPPLLNAVARRL</sequence>
<protein>
    <submittedName>
        <fullName evidence="1">Uncharacterized protein</fullName>
    </submittedName>
</protein>
<reference evidence="1" key="1">
    <citation type="submission" date="2022-07" db="EMBL/GenBank/DDBJ databases">
        <title>Phylogenomic reconstructions and comparative analyses of Kickxellomycotina fungi.</title>
        <authorList>
            <person name="Reynolds N.K."/>
            <person name="Stajich J.E."/>
            <person name="Barry K."/>
            <person name="Grigoriev I.V."/>
            <person name="Crous P."/>
            <person name="Smith M.E."/>
        </authorList>
    </citation>
    <scope>NUCLEOTIDE SEQUENCE</scope>
    <source>
        <strain evidence="1">Benny 63K</strain>
    </source>
</reference>
<comment type="caution">
    <text evidence="1">The sequence shown here is derived from an EMBL/GenBank/DDBJ whole genome shotgun (WGS) entry which is preliminary data.</text>
</comment>
<organism evidence="1 2">
    <name type="scientific">Kickxella alabastrina</name>
    <dbReference type="NCBI Taxonomy" id="61397"/>
    <lineage>
        <taxon>Eukaryota</taxon>
        <taxon>Fungi</taxon>
        <taxon>Fungi incertae sedis</taxon>
        <taxon>Zoopagomycota</taxon>
        <taxon>Kickxellomycotina</taxon>
        <taxon>Kickxellomycetes</taxon>
        <taxon>Kickxellales</taxon>
        <taxon>Kickxellaceae</taxon>
        <taxon>Kickxella</taxon>
    </lineage>
</organism>
<name>A0ACC1HXU0_9FUNG</name>
<keyword evidence="2" id="KW-1185">Reference proteome</keyword>
<evidence type="ECO:0000313" key="1">
    <source>
        <dbReference type="EMBL" id="KAJ1879799.1"/>
    </source>
</evidence>
<gene>
    <name evidence="1" type="ORF">LPJ66_011619</name>
</gene>